<dbReference type="SUPFAM" id="SSF54506">
    <property type="entry name" value="Diaminopimelate epimerase-like"/>
    <property type="match status" value="1"/>
</dbReference>
<dbReference type="AlphaFoldDB" id="A0A3B1AYT8"/>
<dbReference type="PANTHER" id="PTHR13774">
    <property type="entry name" value="PHENAZINE BIOSYNTHESIS PROTEIN"/>
    <property type="match status" value="1"/>
</dbReference>
<keyword evidence="2" id="KW-0413">Isomerase</keyword>
<dbReference type="NCBIfam" id="TIGR00654">
    <property type="entry name" value="PhzF_family"/>
    <property type="match status" value="1"/>
</dbReference>
<evidence type="ECO:0000256" key="1">
    <source>
        <dbReference type="ARBA" id="ARBA00008270"/>
    </source>
</evidence>
<protein>
    <submittedName>
        <fullName evidence="3">Phenazine biosynthesis protein PhzF like</fullName>
    </submittedName>
</protein>
<dbReference type="PIRSF" id="PIRSF016184">
    <property type="entry name" value="PhzC_PhzF"/>
    <property type="match status" value="1"/>
</dbReference>
<reference evidence="3" key="1">
    <citation type="submission" date="2018-06" db="EMBL/GenBank/DDBJ databases">
        <authorList>
            <person name="Zhirakovskaya E."/>
        </authorList>
    </citation>
    <scope>NUCLEOTIDE SEQUENCE</scope>
</reference>
<dbReference type="EMBL" id="UOFW01000040">
    <property type="protein sequence ID" value="VAX03200.1"/>
    <property type="molecule type" value="Genomic_DNA"/>
</dbReference>
<gene>
    <name evidence="3" type="ORF">MNBD_ALPHA03-855</name>
</gene>
<evidence type="ECO:0000256" key="2">
    <source>
        <dbReference type="ARBA" id="ARBA00023235"/>
    </source>
</evidence>
<evidence type="ECO:0000313" key="3">
    <source>
        <dbReference type="EMBL" id="VAX03200.1"/>
    </source>
</evidence>
<organism evidence="3">
    <name type="scientific">hydrothermal vent metagenome</name>
    <dbReference type="NCBI Taxonomy" id="652676"/>
    <lineage>
        <taxon>unclassified sequences</taxon>
        <taxon>metagenomes</taxon>
        <taxon>ecological metagenomes</taxon>
    </lineage>
</organism>
<sequence length="269" mass="29736">MSEYSIFQVDAFTSQIFRGNPAAVVPMADWGDDGLLQNIARENNLSETAFFTRVDDDDVDFHLRWFTPVSEVDLCGHATLAAAHVLFKELDWYEDILKFSTQQAGTLIVKRCGDGRLQLDFPARPGMEIDISEDIIHALGIRPERLFLARDHMAVFASEAEVAAAAPHMERLAKINEVGVIVTAPADQPDIDFVSRFFAPSQGIPEDPVTGSAHCSLIPYWAERLGKTTLTARQISARAGDLQCCYLAEEGRVHIAGYSATYLKGTIFV</sequence>
<dbReference type="Pfam" id="PF02567">
    <property type="entry name" value="PhzC-PhzF"/>
    <property type="match status" value="1"/>
</dbReference>
<comment type="similarity">
    <text evidence="1">Belongs to the PhzF family.</text>
</comment>
<dbReference type="PANTHER" id="PTHR13774:SF17">
    <property type="entry name" value="PHENAZINE BIOSYNTHESIS-LIKE DOMAIN-CONTAINING PROTEIN"/>
    <property type="match status" value="1"/>
</dbReference>
<accession>A0A3B1AYT8</accession>
<name>A0A3B1AYT8_9ZZZZ</name>
<dbReference type="Gene3D" id="3.10.310.10">
    <property type="entry name" value="Diaminopimelate Epimerase, Chain A, domain 1"/>
    <property type="match status" value="2"/>
</dbReference>
<proteinExistence type="inferred from homology"/>
<dbReference type="InterPro" id="IPR003719">
    <property type="entry name" value="Phenazine_PhzF-like"/>
</dbReference>
<dbReference type="GO" id="GO:0005737">
    <property type="term" value="C:cytoplasm"/>
    <property type="evidence" value="ECO:0007669"/>
    <property type="project" value="TreeGrafter"/>
</dbReference>
<dbReference type="GO" id="GO:0016853">
    <property type="term" value="F:isomerase activity"/>
    <property type="evidence" value="ECO:0007669"/>
    <property type="project" value="UniProtKB-KW"/>
</dbReference>